<organism evidence="2 3">
    <name type="scientific">candidate division WOR-3 bacterium JGI_Cruoil_03_44_89</name>
    <dbReference type="NCBI Taxonomy" id="1973748"/>
    <lineage>
        <taxon>Bacteria</taxon>
        <taxon>Bacteria division WOR-3</taxon>
    </lineage>
</organism>
<gene>
    <name evidence="2" type="ORF">CH333_05935</name>
</gene>
<dbReference type="Pfam" id="PF08495">
    <property type="entry name" value="FIST"/>
    <property type="match status" value="1"/>
</dbReference>
<proteinExistence type="predicted"/>
<name>A0A235BT22_UNCW3</name>
<evidence type="ECO:0000259" key="1">
    <source>
        <dbReference type="Pfam" id="PF08495"/>
    </source>
</evidence>
<sequence>MNSGNLIRKSIEVIKNLSEFSGSLPGDFISKNTESLLILNDGWADNILLLIETLYEMGHKEMTFIGGGTGSLTNIAQPSLFTRDDFFAGGAIIAAVEDYISVGVNHGWQSIHGPVVASEVSGRLLKSINWEPTFEYYRGVVEKDTGIKLTADNFLEVAESHPLGMLKYDDEVILRVPIRVDAENNIFLSSEIPENSMLMIMKGGTGEIGGGSRRGGGAGKNCL</sequence>
<dbReference type="Proteomes" id="UP000215215">
    <property type="component" value="Unassembled WGS sequence"/>
</dbReference>
<comment type="caution">
    <text evidence="2">The sequence shown here is derived from an EMBL/GenBank/DDBJ whole genome shotgun (WGS) entry which is preliminary data.</text>
</comment>
<dbReference type="EMBL" id="NOZQ01000127">
    <property type="protein sequence ID" value="OYD15356.1"/>
    <property type="molecule type" value="Genomic_DNA"/>
</dbReference>
<evidence type="ECO:0000313" key="3">
    <source>
        <dbReference type="Proteomes" id="UP000215215"/>
    </source>
</evidence>
<protein>
    <recommendedName>
        <fullName evidence="1">FIST domain-containing protein</fullName>
    </recommendedName>
</protein>
<dbReference type="AlphaFoldDB" id="A0A235BT22"/>
<accession>A0A235BT22</accession>
<evidence type="ECO:0000313" key="2">
    <source>
        <dbReference type="EMBL" id="OYD15356.1"/>
    </source>
</evidence>
<reference evidence="2 3" key="1">
    <citation type="submission" date="2017-07" db="EMBL/GenBank/DDBJ databases">
        <title>Recovery of genomes from metagenomes via a dereplication, aggregation, and scoring strategy.</title>
        <authorList>
            <person name="Sieber C.M."/>
            <person name="Probst A.J."/>
            <person name="Sharrar A."/>
            <person name="Thomas B.C."/>
            <person name="Hess M."/>
            <person name="Tringe S.G."/>
            <person name="Banfield J.F."/>
        </authorList>
    </citation>
    <scope>NUCLEOTIDE SEQUENCE [LARGE SCALE GENOMIC DNA]</scope>
    <source>
        <strain evidence="2">JGI_Cruoil_03_44_89</strain>
    </source>
</reference>
<feature type="domain" description="FIST" evidence="1">
    <location>
        <begin position="19"/>
        <end position="131"/>
    </location>
</feature>
<dbReference type="InterPro" id="IPR013702">
    <property type="entry name" value="FIST_domain_N"/>
</dbReference>